<evidence type="ECO:0000256" key="6">
    <source>
        <dbReference type="ARBA" id="ARBA00022833"/>
    </source>
</evidence>
<dbReference type="CDD" id="cd00673">
    <property type="entry name" value="AlaRS_core"/>
    <property type="match status" value="1"/>
</dbReference>
<dbReference type="FunFam" id="3.30.930.10:FF:000004">
    <property type="entry name" value="Alanine--tRNA ligase"/>
    <property type="match status" value="1"/>
</dbReference>
<dbReference type="InterPro" id="IPR003156">
    <property type="entry name" value="DHHA1_dom"/>
</dbReference>
<keyword evidence="6 13" id="KW-0862">Zinc</keyword>
<gene>
    <name evidence="13 15" type="primary">alaS</name>
    <name evidence="15" type="ORF">BUTYVIB_01481</name>
</gene>
<evidence type="ECO:0000256" key="3">
    <source>
        <dbReference type="ARBA" id="ARBA00022598"/>
    </source>
</evidence>
<comment type="similarity">
    <text evidence="1 13">Belongs to the class-II aminoacyl-tRNA synthetase family.</text>
</comment>
<dbReference type="Gene3D" id="2.40.30.130">
    <property type="match status" value="1"/>
</dbReference>
<dbReference type="InterPro" id="IPR050058">
    <property type="entry name" value="Ala-tRNA_ligase"/>
</dbReference>
<dbReference type="GeneID" id="98918289"/>
<accession>D4S065</accession>
<dbReference type="Pfam" id="PF07973">
    <property type="entry name" value="tRNA_SAD"/>
    <property type="match status" value="1"/>
</dbReference>
<feature type="binding site" evidence="13">
    <location>
        <position position="677"/>
    </location>
    <ligand>
        <name>Zn(2+)</name>
        <dbReference type="ChEBI" id="CHEBI:29105"/>
    </ligand>
</feature>
<keyword evidence="4 13" id="KW-0479">Metal-binding</keyword>
<dbReference type="HAMAP" id="MF_00036_B">
    <property type="entry name" value="Ala_tRNA_synth_B"/>
    <property type="match status" value="1"/>
</dbReference>
<dbReference type="EC" id="6.1.1.7" evidence="13"/>
<dbReference type="Gene3D" id="3.10.310.40">
    <property type="match status" value="1"/>
</dbReference>
<dbReference type="Pfam" id="PF01411">
    <property type="entry name" value="tRNA-synt_2c"/>
    <property type="match status" value="1"/>
</dbReference>
<dbReference type="SMART" id="SM00863">
    <property type="entry name" value="tRNA_SAD"/>
    <property type="match status" value="1"/>
</dbReference>
<keyword evidence="3 13" id="KW-0436">Ligase</keyword>
<evidence type="ECO:0000313" key="15">
    <source>
        <dbReference type="EMBL" id="EFF68213.1"/>
    </source>
</evidence>
<feature type="binding site" evidence="13">
    <location>
        <position position="571"/>
    </location>
    <ligand>
        <name>Zn(2+)</name>
        <dbReference type="ChEBI" id="CHEBI:29105"/>
    </ligand>
</feature>
<evidence type="ECO:0000256" key="5">
    <source>
        <dbReference type="ARBA" id="ARBA00022741"/>
    </source>
</evidence>
<dbReference type="GO" id="GO:0005829">
    <property type="term" value="C:cytosol"/>
    <property type="evidence" value="ECO:0007669"/>
    <property type="project" value="TreeGrafter"/>
</dbReference>
<dbReference type="SUPFAM" id="SSF55681">
    <property type="entry name" value="Class II aaRS and biotin synthetases"/>
    <property type="match status" value="1"/>
</dbReference>
<comment type="function">
    <text evidence="11 13">Catalyzes the attachment of alanine to tRNA(Ala) in a two-step reaction: alanine is first activated by ATP to form Ala-AMP and then transferred to the acceptor end of tRNA(Ala). Also edits incorrectly charged Ser-tRNA(Ala) and Gly-tRNA(Ala) via its editing domain.</text>
</comment>
<dbReference type="EMBL" id="ABWN01000030">
    <property type="protein sequence ID" value="EFF68213.1"/>
    <property type="molecule type" value="Genomic_DNA"/>
</dbReference>
<organism evidence="15 16">
    <name type="scientific">Eshraghiella crossota DSM 2876</name>
    <dbReference type="NCBI Taxonomy" id="511680"/>
    <lineage>
        <taxon>Bacteria</taxon>
        <taxon>Bacillati</taxon>
        <taxon>Bacillota</taxon>
        <taxon>Clostridia</taxon>
        <taxon>Lachnospirales</taxon>
        <taxon>Lachnospiraceae</taxon>
        <taxon>Eshraghiella</taxon>
    </lineage>
</organism>
<keyword evidence="10 13" id="KW-0030">Aminoacyl-tRNA synthetase</keyword>
<evidence type="ECO:0000256" key="9">
    <source>
        <dbReference type="ARBA" id="ARBA00022917"/>
    </source>
</evidence>
<evidence type="ECO:0000256" key="12">
    <source>
        <dbReference type="ARBA" id="ARBA00048300"/>
    </source>
</evidence>
<evidence type="ECO:0000256" key="7">
    <source>
        <dbReference type="ARBA" id="ARBA00022840"/>
    </source>
</evidence>
<feature type="binding site" evidence="13">
    <location>
        <position position="673"/>
    </location>
    <ligand>
        <name>Zn(2+)</name>
        <dbReference type="ChEBI" id="CHEBI:29105"/>
    </ligand>
</feature>
<keyword evidence="16" id="KW-1185">Reference proteome</keyword>
<dbReference type="Pfam" id="PF02272">
    <property type="entry name" value="DHHA1"/>
    <property type="match status" value="1"/>
</dbReference>
<dbReference type="SUPFAM" id="SSF50447">
    <property type="entry name" value="Translation proteins"/>
    <property type="match status" value="1"/>
</dbReference>
<dbReference type="RefSeq" id="WP_005603102.1">
    <property type="nucleotide sequence ID" value="NZ_GG663524.1"/>
</dbReference>
<dbReference type="PRINTS" id="PR00980">
    <property type="entry name" value="TRNASYNTHALA"/>
</dbReference>
<dbReference type="PANTHER" id="PTHR11777">
    <property type="entry name" value="ALANYL-TRNA SYNTHETASE"/>
    <property type="match status" value="1"/>
</dbReference>
<dbReference type="SUPFAM" id="SSF55186">
    <property type="entry name" value="ThrRS/AlaRS common domain"/>
    <property type="match status" value="1"/>
</dbReference>
<dbReference type="InterPro" id="IPR018165">
    <property type="entry name" value="Ala-tRNA-synth_IIc_core"/>
</dbReference>
<keyword evidence="9 13" id="KW-0648">Protein biosynthesis</keyword>
<dbReference type="InterPro" id="IPR018163">
    <property type="entry name" value="Thr/Ala-tRNA-synth_IIc_edit"/>
</dbReference>
<keyword evidence="2 13" id="KW-0820">tRNA-binding</keyword>
<dbReference type="InterPro" id="IPR018164">
    <property type="entry name" value="Ala-tRNA-synth_IIc_N"/>
</dbReference>
<dbReference type="NCBIfam" id="TIGR00344">
    <property type="entry name" value="alaS"/>
    <property type="match status" value="1"/>
</dbReference>
<dbReference type="AlphaFoldDB" id="D4S065"/>
<dbReference type="FunFam" id="3.30.54.20:FF:000001">
    <property type="entry name" value="Alanine--tRNA ligase"/>
    <property type="match status" value="1"/>
</dbReference>
<keyword evidence="13" id="KW-0963">Cytoplasm</keyword>
<dbReference type="Gene3D" id="6.10.250.550">
    <property type="match status" value="1"/>
</dbReference>
<evidence type="ECO:0000256" key="11">
    <source>
        <dbReference type="ARBA" id="ARBA00024779"/>
    </source>
</evidence>
<feature type="binding site" evidence="13">
    <location>
        <position position="575"/>
    </location>
    <ligand>
        <name>Zn(2+)</name>
        <dbReference type="ChEBI" id="CHEBI:29105"/>
    </ligand>
</feature>
<dbReference type="FunFam" id="3.10.310.40:FF:000001">
    <property type="entry name" value="Alanine--tRNA ligase"/>
    <property type="match status" value="1"/>
</dbReference>
<dbReference type="GO" id="GO:0000049">
    <property type="term" value="F:tRNA binding"/>
    <property type="evidence" value="ECO:0007669"/>
    <property type="project" value="UniProtKB-KW"/>
</dbReference>
<evidence type="ECO:0000313" key="16">
    <source>
        <dbReference type="Proteomes" id="UP000006238"/>
    </source>
</evidence>
<dbReference type="Gene3D" id="3.30.930.10">
    <property type="entry name" value="Bira Bifunctional Protein, Domain 2"/>
    <property type="match status" value="1"/>
</dbReference>
<dbReference type="GO" id="GO:0005524">
    <property type="term" value="F:ATP binding"/>
    <property type="evidence" value="ECO:0007669"/>
    <property type="project" value="UniProtKB-UniRule"/>
</dbReference>
<name>D4S065_9FIRM</name>
<dbReference type="Gene3D" id="3.30.980.10">
    <property type="entry name" value="Threonyl-trna Synthetase, Chain A, domain 2"/>
    <property type="match status" value="1"/>
</dbReference>
<dbReference type="GO" id="GO:0140096">
    <property type="term" value="F:catalytic activity, acting on a protein"/>
    <property type="evidence" value="ECO:0007669"/>
    <property type="project" value="UniProtKB-ARBA"/>
</dbReference>
<dbReference type="HOGENOM" id="CLU_004485_1_1_9"/>
<dbReference type="GO" id="GO:0008270">
    <property type="term" value="F:zinc ion binding"/>
    <property type="evidence" value="ECO:0007669"/>
    <property type="project" value="UniProtKB-UniRule"/>
</dbReference>
<sequence>MIKYGVNELRRKYLEFFESKGHLKMNSFSLVPQNDNSLLLINAGMAPLKPYFTGQEIPPRRRVTTCQKCIRTGDIDNVGKTARHLTFFEMLGNFSFGDYFKHEAINWSWEFLTKVIGMEEDRLYPSIYADDDEAFNIWTKEVGVPAERITRFYRDENGDCDNFWEHGAGPCGPCSEIYYDRGIKYGCGKPDCKVGCDCDRFMEVWNNVFTQFESDGHHHYTELKQKNIDTGMGLERLAVVVQDVDSVFDIDTMKAIRDKICELAGVTYMEDEHKDVSIRLITDHIRSVTFMASDGIIPSNEGRGYVLRRLLRRAARHGRTLGIDGLFLAKLATTVIDSSKDGYPELDEKRELILKVLTTEEENFNKTIDQGLVILSDLESRLVKEGKTCLDGEDAFRLYDTYGFPIDLTNEILEEKGFTVDMDGFNNAMNKQKETARGARKETNYMGADATVYDKIDTRITSEFVGYDTLETESEITVLTTSEDITDTLAEGMEGTIIVNKTPFYATMGGQQGDTGVIICNGSVFEVIDTIRLKGGRVGHVGKVTAGSFKVGDKVTLTVDEKKRIDTAKNHSATHLLQEALRIVLGNHVEQAGSLVTPDRLRFDFTHFQPMTEEEIEKVEAIVNEQIEKSIDVETKVLAIEDAKKTGAKALFNEKYGDTVRVVCMGDFSKEFCGGTHVSNTGLINSFKIVSESGVAAGVRRIEALTGNGVFAYYKDIEKKYNDICKAAKATPANVEEKIAHMQAEIKSLNSEIESLKNKAANEALGDVLNQAEDVNGVKFLAVKLNDVDMNELRNLSDDLKSKIGSGVVVLASAMGSDKVNLIVTATDDIVKAGVHAGNIIKSAAPCVGGGGGGRPNMAQAGGKNPAGIEKAFETAKETLASML</sequence>
<dbReference type="InterPro" id="IPR012947">
    <property type="entry name" value="tRNA_SAD"/>
</dbReference>
<dbReference type="InterPro" id="IPR018162">
    <property type="entry name" value="Ala-tRNA-ligase_IIc_anticod-bd"/>
</dbReference>
<dbReference type="PANTHER" id="PTHR11777:SF9">
    <property type="entry name" value="ALANINE--TRNA LIGASE, CYTOPLASMIC"/>
    <property type="match status" value="1"/>
</dbReference>
<evidence type="ECO:0000256" key="1">
    <source>
        <dbReference type="ARBA" id="ARBA00008226"/>
    </source>
</evidence>
<dbReference type="Proteomes" id="UP000006238">
    <property type="component" value="Unassembled WGS sequence"/>
</dbReference>
<evidence type="ECO:0000256" key="13">
    <source>
        <dbReference type="HAMAP-Rule" id="MF_00036"/>
    </source>
</evidence>
<comment type="domain">
    <text evidence="13">Consists of three domains; the N-terminal catalytic domain, the editing domain and the C-terminal C-Ala domain. The editing domain removes incorrectly charged amino acids, while the C-Ala domain, along with tRNA(Ala), serves as a bridge to cooperatively bring together the editing and aminoacylation centers thus stimulating deacylation of misacylated tRNAs.</text>
</comment>
<dbReference type="InterPro" id="IPR045864">
    <property type="entry name" value="aa-tRNA-synth_II/BPL/LPL"/>
</dbReference>
<evidence type="ECO:0000256" key="2">
    <source>
        <dbReference type="ARBA" id="ARBA00022555"/>
    </source>
</evidence>
<dbReference type="FunFam" id="3.30.980.10:FF:000004">
    <property type="entry name" value="Alanine--tRNA ligase, cytoplasmic"/>
    <property type="match status" value="1"/>
</dbReference>
<comment type="caution">
    <text evidence="15">The sequence shown here is derived from an EMBL/GenBank/DDBJ whole genome shotgun (WGS) entry which is preliminary data.</text>
</comment>
<dbReference type="STRING" id="45851.BHV86_10330"/>
<dbReference type="InterPro" id="IPR023033">
    <property type="entry name" value="Ala_tRNA_ligase_euk/bac"/>
</dbReference>
<keyword evidence="8 13" id="KW-0694">RNA-binding</keyword>
<evidence type="ECO:0000256" key="10">
    <source>
        <dbReference type="ARBA" id="ARBA00023146"/>
    </source>
</evidence>
<dbReference type="GO" id="GO:0002161">
    <property type="term" value="F:aminoacyl-tRNA deacylase activity"/>
    <property type="evidence" value="ECO:0007669"/>
    <property type="project" value="TreeGrafter"/>
</dbReference>
<protein>
    <recommendedName>
        <fullName evidence="13">Alanine--tRNA ligase</fullName>
        <ecNumber evidence="13">6.1.1.7</ecNumber>
    </recommendedName>
    <alternativeName>
        <fullName evidence="13">Alanyl-tRNA synthetase</fullName>
        <shortName evidence="13">AlaRS</shortName>
    </alternativeName>
</protein>
<feature type="domain" description="Alanyl-transfer RNA synthetases family profile" evidence="14">
    <location>
        <begin position="4"/>
        <end position="716"/>
    </location>
</feature>
<dbReference type="eggNOG" id="COG0013">
    <property type="taxonomic scope" value="Bacteria"/>
</dbReference>
<dbReference type="GO" id="GO:0016740">
    <property type="term" value="F:transferase activity"/>
    <property type="evidence" value="ECO:0007669"/>
    <property type="project" value="UniProtKB-ARBA"/>
</dbReference>
<evidence type="ECO:0000259" key="14">
    <source>
        <dbReference type="PROSITE" id="PS50860"/>
    </source>
</evidence>
<evidence type="ECO:0000256" key="8">
    <source>
        <dbReference type="ARBA" id="ARBA00022884"/>
    </source>
</evidence>
<dbReference type="PROSITE" id="PS50860">
    <property type="entry name" value="AA_TRNA_LIGASE_II_ALA"/>
    <property type="match status" value="1"/>
</dbReference>
<dbReference type="GO" id="GO:0004813">
    <property type="term" value="F:alanine-tRNA ligase activity"/>
    <property type="evidence" value="ECO:0007669"/>
    <property type="project" value="UniProtKB-UniRule"/>
</dbReference>
<dbReference type="GO" id="GO:0006419">
    <property type="term" value="P:alanyl-tRNA aminoacylation"/>
    <property type="evidence" value="ECO:0007669"/>
    <property type="project" value="UniProtKB-UniRule"/>
</dbReference>
<dbReference type="InterPro" id="IPR002318">
    <property type="entry name" value="Ala-tRNA-lgiase_IIc"/>
</dbReference>
<dbReference type="InterPro" id="IPR009000">
    <property type="entry name" value="Transl_B-barrel_sf"/>
</dbReference>
<comment type="subcellular location">
    <subcellularLocation>
        <location evidence="13">Cytoplasm</location>
    </subcellularLocation>
</comment>
<comment type="cofactor">
    <cofactor evidence="13">
        <name>Zn(2+)</name>
        <dbReference type="ChEBI" id="CHEBI:29105"/>
    </cofactor>
    <text evidence="13">Binds 1 zinc ion per subunit.</text>
</comment>
<comment type="catalytic activity">
    <reaction evidence="12 13">
        <text>tRNA(Ala) + L-alanine + ATP = L-alanyl-tRNA(Ala) + AMP + diphosphate</text>
        <dbReference type="Rhea" id="RHEA:12540"/>
        <dbReference type="Rhea" id="RHEA-COMP:9657"/>
        <dbReference type="Rhea" id="RHEA-COMP:9923"/>
        <dbReference type="ChEBI" id="CHEBI:30616"/>
        <dbReference type="ChEBI" id="CHEBI:33019"/>
        <dbReference type="ChEBI" id="CHEBI:57972"/>
        <dbReference type="ChEBI" id="CHEBI:78442"/>
        <dbReference type="ChEBI" id="CHEBI:78497"/>
        <dbReference type="ChEBI" id="CHEBI:456215"/>
        <dbReference type="EC" id="6.1.1.7"/>
    </reaction>
</comment>
<dbReference type="Gene3D" id="3.30.54.20">
    <property type="match status" value="1"/>
</dbReference>
<evidence type="ECO:0000256" key="4">
    <source>
        <dbReference type="ARBA" id="ARBA00022723"/>
    </source>
</evidence>
<proteinExistence type="inferred from homology"/>
<dbReference type="SUPFAM" id="SSF101353">
    <property type="entry name" value="Putative anticodon-binding domain of alanyl-tRNA synthetase (AlaRS)"/>
    <property type="match status" value="1"/>
</dbReference>
<reference evidence="15 16" key="1">
    <citation type="submission" date="2010-02" db="EMBL/GenBank/DDBJ databases">
        <authorList>
            <person name="Weinstock G."/>
            <person name="Sodergren E."/>
            <person name="Clifton S."/>
            <person name="Fulton L."/>
            <person name="Fulton B."/>
            <person name="Courtney L."/>
            <person name="Fronick C."/>
            <person name="Harrison M."/>
            <person name="Strong C."/>
            <person name="Farmer C."/>
            <person name="Delahaunty K."/>
            <person name="Markovic C."/>
            <person name="Hall O."/>
            <person name="Minx P."/>
            <person name="Tomlinson C."/>
            <person name="Mitreva M."/>
            <person name="Nelson J."/>
            <person name="Hou S."/>
            <person name="Wollam A."/>
            <person name="Pepin K.H."/>
            <person name="Johnson M."/>
            <person name="Bhonagiri V."/>
            <person name="Zhang X."/>
            <person name="Suruliraj S."/>
            <person name="Warren W."/>
            <person name="Chinwalla A."/>
            <person name="Mardis E.R."/>
            <person name="Wilson R.K."/>
        </authorList>
    </citation>
    <scope>NUCLEOTIDE SEQUENCE [LARGE SCALE GENOMIC DNA]</scope>
    <source>
        <strain evidence="15 16">DSM 2876</strain>
    </source>
</reference>
<keyword evidence="5 13" id="KW-0547">Nucleotide-binding</keyword>
<keyword evidence="7 13" id="KW-0067">ATP-binding</keyword>